<sequence length="228" mass="25880">MKAATFLAALAAGACATPVSSMVSNEHDLFNEPLFDNKGAHAVQVHERYLAERFKHQNKRDMEEEAQNGVGHEEPAAVKKLNIGDADMSRPMIPFTAVVPQTPGFPTHHERPTKKAMPSIPSFPTHHEKETLMTFAAEPTEAMTNVGAPLAEASPAVTKVNPHQEYQQEYQYQEYQHQEYQHRENYQHCQTVDVYYYQETPFQAETYNIGFDGHQHHGSYQHCQNVDN</sequence>
<keyword evidence="2" id="KW-1185">Reference proteome</keyword>
<dbReference type="EMBL" id="JANJQO010002857">
    <property type="protein sequence ID" value="KAJ2965776.1"/>
    <property type="molecule type" value="Genomic_DNA"/>
</dbReference>
<proteinExistence type="predicted"/>
<gene>
    <name evidence="1" type="ORF">NQ176_g10455</name>
</gene>
<evidence type="ECO:0000313" key="2">
    <source>
        <dbReference type="Proteomes" id="UP001143910"/>
    </source>
</evidence>
<organism evidence="1 2">
    <name type="scientific">Zarea fungicola</name>
    <dbReference type="NCBI Taxonomy" id="93591"/>
    <lineage>
        <taxon>Eukaryota</taxon>
        <taxon>Fungi</taxon>
        <taxon>Dikarya</taxon>
        <taxon>Ascomycota</taxon>
        <taxon>Pezizomycotina</taxon>
        <taxon>Sordariomycetes</taxon>
        <taxon>Hypocreomycetidae</taxon>
        <taxon>Hypocreales</taxon>
        <taxon>Cordycipitaceae</taxon>
        <taxon>Zarea</taxon>
    </lineage>
</organism>
<evidence type="ECO:0000313" key="1">
    <source>
        <dbReference type="EMBL" id="KAJ2965776.1"/>
    </source>
</evidence>
<name>A0ACC1MGM0_9HYPO</name>
<reference evidence="1" key="1">
    <citation type="submission" date="2022-08" db="EMBL/GenBank/DDBJ databases">
        <title>Genome Sequence of Lecanicillium fungicola.</title>
        <authorList>
            <person name="Buettner E."/>
        </authorList>
    </citation>
    <scope>NUCLEOTIDE SEQUENCE</scope>
    <source>
        <strain evidence="1">Babe33</strain>
    </source>
</reference>
<comment type="caution">
    <text evidence="1">The sequence shown here is derived from an EMBL/GenBank/DDBJ whole genome shotgun (WGS) entry which is preliminary data.</text>
</comment>
<dbReference type="Proteomes" id="UP001143910">
    <property type="component" value="Unassembled WGS sequence"/>
</dbReference>
<accession>A0ACC1MGM0</accession>
<protein>
    <submittedName>
        <fullName evidence="1">Uncharacterized protein</fullName>
    </submittedName>
</protein>